<sequence>MKLYSLFVKAATAALEFQAENGSLPAGNNGPYLDSETPVRNTSHWLITFLKAYQISEEDKFLNAAKNCIAYLHSQTSRPMNATFWHRKNPKKDFSNGLMGQAWTMEALLYAHEVLKDEKSLNLAIEVFKLHPYDKKLSAWKTVNVDGSIRGFDTTFNHQLWFAAIGAKLSKYGDKSIQESTSHFINHIENNMDIYPDGVIKHSPIFYQKAGTKSRLRAKIKELRTPKAQKEKLYSKSVGYHGFNLYALGLIKDTYPELGFFNSQKFLAMMKVVNTEDFHKKLEDSIYGFPYNPPGIELAFAQQQFGEKSKIPGLLSKQFEKSFDTAKSTLNKANPYDLNTAAARFYELYSLDDIDFEFNG</sequence>
<gene>
    <name evidence="1" type="ORF">J0A69_19235</name>
</gene>
<protein>
    <recommendedName>
        <fullName evidence="3">Agl cluster protein AglQ</fullName>
    </recommendedName>
</protein>
<accession>A0ABS3CMW1</accession>
<dbReference type="Gene3D" id="1.50.10.20">
    <property type="match status" value="1"/>
</dbReference>
<comment type="caution">
    <text evidence="1">The sequence shown here is derived from an EMBL/GenBank/DDBJ whole genome shotgun (WGS) entry which is preliminary data.</text>
</comment>
<dbReference type="InterPro" id="IPR008928">
    <property type="entry name" value="6-hairpin_glycosidase_sf"/>
</dbReference>
<dbReference type="SUPFAM" id="SSF48208">
    <property type="entry name" value="Six-hairpin glycosidases"/>
    <property type="match status" value="1"/>
</dbReference>
<name>A0ABS3CMW1_9BACT</name>
<reference evidence="1 2" key="1">
    <citation type="submission" date="2021-03" db="EMBL/GenBank/DDBJ databases">
        <title>novel species isolated from a fishpond in China.</title>
        <authorList>
            <person name="Lu H."/>
            <person name="Cai Z."/>
        </authorList>
    </citation>
    <scope>NUCLEOTIDE SEQUENCE [LARGE SCALE GENOMIC DNA]</scope>
    <source>
        <strain evidence="1 2">YJ13C</strain>
    </source>
</reference>
<evidence type="ECO:0000313" key="2">
    <source>
        <dbReference type="Proteomes" id="UP000664480"/>
    </source>
</evidence>
<dbReference type="RefSeq" id="WP_206588251.1">
    <property type="nucleotide sequence ID" value="NZ_JAFKCU010000006.1"/>
</dbReference>
<evidence type="ECO:0000313" key="1">
    <source>
        <dbReference type="EMBL" id="MBN7817585.1"/>
    </source>
</evidence>
<evidence type="ECO:0008006" key="3">
    <source>
        <dbReference type="Google" id="ProtNLM"/>
    </source>
</evidence>
<keyword evidence="2" id="KW-1185">Reference proteome</keyword>
<organism evidence="1 2">
    <name type="scientific">Algoriphagus pacificus</name>
    <dbReference type="NCBI Taxonomy" id="2811234"/>
    <lineage>
        <taxon>Bacteria</taxon>
        <taxon>Pseudomonadati</taxon>
        <taxon>Bacteroidota</taxon>
        <taxon>Cytophagia</taxon>
        <taxon>Cytophagales</taxon>
        <taxon>Cyclobacteriaceae</taxon>
        <taxon>Algoriphagus</taxon>
    </lineage>
</organism>
<dbReference type="Proteomes" id="UP000664480">
    <property type="component" value="Unassembled WGS sequence"/>
</dbReference>
<proteinExistence type="predicted"/>
<dbReference type="EMBL" id="JAFKCU010000006">
    <property type="protein sequence ID" value="MBN7817585.1"/>
    <property type="molecule type" value="Genomic_DNA"/>
</dbReference>